<dbReference type="Proteomes" id="UP000217199">
    <property type="component" value="Unassembled WGS sequence"/>
</dbReference>
<dbReference type="EC" id="3.2.2.-" evidence="1"/>
<sequence length="421" mass="46026">MSSTATNSVPFPPRDHFVRAIRDSCHFIRTAANIKVERASIERLLLSPSFIESFQRVSKAHGLAFPLQFPSVISELNLISVLSLLNFASGYRIPLHEHTGRGAWDNIRALVFSLYISASMGAETDFLSARGMQAISLQTVAEQMRVSIHTERPHESIPGVTVGELGGPIHDLVGLITKTLNETGSTLLKSGYPDLGTFVLEALKNGEKATKDGSLDVNVVLEQIVKAIPAFQDMAVINGQPVYCFKKALFLLCAIEIRFGSLSPSPIPIPKTSSLPVFSDNVLPSMLIYLGVIDLSSVSPPLTSIFKDGPKRLDELLASAEPKSEVLARLPKGPPRDGPSLTAEQAYILRAAAVDACEQIVEVAHSLDSTVLEAAGAPPDTSNWMKKMTTQDIDMWLWAIAKDRKDYRELERFSLKNTVMF</sequence>
<comment type="similarity">
    <text evidence="1">Belongs to the QNG1 protein family.</text>
</comment>
<dbReference type="AlphaFoldDB" id="A0A286UGC1"/>
<comment type="caution">
    <text evidence="2">The sequence shown here is derived from an EMBL/GenBank/DDBJ whole genome shotgun (WGS) entry which is preliminary data.</text>
</comment>
<keyword evidence="3" id="KW-1185">Reference proteome</keyword>
<dbReference type="GO" id="GO:0006400">
    <property type="term" value="P:tRNA modification"/>
    <property type="evidence" value="ECO:0007669"/>
    <property type="project" value="TreeGrafter"/>
</dbReference>
<evidence type="ECO:0000313" key="2">
    <source>
        <dbReference type="EMBL" id="PAV18643.1"/>
    </source>
</evidence>
<proteinExistence type="inferred from homology"/>
<evidence type="ECO:0000256" key="1">
    <source>
        <dbReference type="RuleBase" id="RU365002"/>
    </source>
</evidence>
<dbReference type="InterPro" id="IPR019438">
    <property type="entry name" value="Q_salvage"/>
</dbReference>
<keyword evidence="1" id="KW-0378">Hydrolase</keyword>
<dbReference type="PANTHER" id="PTHR21314:SF1">
    <property type="entry name" value="QUEUOSINE SALVAGE PROTEIN"/>
    <property type="match status" value="1"/>
</dbReference>
<comment type="function">
    <text evidence="1">Catalyzes the hydrolysis of queuosine 5'-phosphate, releasing the nucleobase queuine (q). Is required for salvage of queuine from exogenous queuosine (Q) that is imported and then converted to queuosine 5'-phosphate intracellularly.</text>
</comment>
<dbReference type="PANTHER" id="PTHR21314">
    <property type="entry name" value="QUEUOSINE 5'-PHOSPHATE N-GLYCOSYLASE_HYDROLASE-RELATED"/>
    <property type="match status" value="1"/>
</dbReference>
<protein>
    <recommendedName>
        <fullName evidence="1">Queuosine 5'-phosphate N-glycosylase/hydrolase</fullName>
        <ecNumber evidence="1">3.2.2.-</ecNumber>
    </recommendedName>
    <alternativeName>
        <fullName evidence="1">Queuosine-nucleotide N-glycosylase/hydrolase</fullName>
    </alternativeName>
</protein>
<dbReference type="EMBL" id="NBII01000005">
    <property type="protein sequence ID" value="PAV18643.1"/>
    <property type="molecule type" value="Genomic_DNA"/>
</dbReference>
<accession>A0A286UGC1</accession>
<dbReference type="OrthoDB" id="416777at2759"/>
<name>A0A286UGC1_9AGAM</name>
<comment type="catalytic activity">
    <reaction evidence="1">
        <text>queuosine 5'-phosphate + H2O = queuine + D-ribose 5-phosphate</text>
        <dbReference type="Rhea" id="RHEA:75387"/>
        <dbReference type="ChEBI" id="CHEBI:15377"/>
        <dbReference type="ChEBI" id="CHEBI:17433"/>
        <dbReference type="ChEBI" id="CHEBI:78346"/>
        <dbReference type="ChEBI" id="CHEBI:194371"/>
    </reaction>
    <physiologicalReaction direction="left-to-right" evidence="1">
        <dbReference type="Rhea" id="RHEA:75388"/>
    </physiologicalReaction>
</comment>
<dbReference type="GO" id="GO:0016787">
    <property type="term" value="F:hydrolase activity"/>
    <property type="evidence" value="ECO:0007669"/>
    <property type="project" value="UniProtKB-KW"/>
</dbReference>
<reference evidence="2 3" key="1">
    <citation type="journal article" date="2017" name="Mol. Ecol.">
        <title>Comparative and population genomic landscape of Phellinus noxius: A hypervariable fungus causing root rot in trees.</title>
        <authorList>
            <person name="Chung C.L."/>
            <person name="Lee T.J."/>
            <person name="Akiba M."/>
            <person name="Lee H.H."/>
            <person name="Kuo T.H."/>
            <person name="Liu D."/>
            <person name="Ke H.M."/>
            <person name="Yokoi T."/>
            <person name="Roa M.B."/>
            <person name="Lu M.J."/>
            <person name="Chang Y.Y."/>
            <person name="Ann P.J."/>
            <person name="Tsai J.N."/>
            <person name="Chen C.Y."/>
            <person name="Tzean S.S."/>
            <person name="Ota Y."/>
            <person name="Hattori T."/>
            <person name="Sahashi N."/>
            <person name="Liou R.F."/>
            <person name="Kikuchi T."/>
            <person name="Tsai I.J."/>
        </authorList>
    </citation>
    <scope>NUCLEOTIDE SEQUENCE [LARGE SCALE GENOMIC DNA]</scope>
    <source>
        <strain evidence="2 3">FFPRI411160</strain>
    </source>
</reference>
<dbReference type="InParanoid" id="A0A286UGC1"/>
<evidence type="ECO:0000313" key="3">
    <source>
        <dbReference type="Proteomes" id="UP000217199"/>
    </source>
</evidence>
<dbReference type="Pfam" id="PF10343">
    <property type="entry name" value="Q_salvage"/>
    <property type="match status" value="1"/>
</dbReference>
<gene>
    <name evidence="2" type="ORF">PNOK_0548600</name>
</gene>
<organism evidence="2 3">
    <name type="scientific">Pyrrhoderma noxium</name>
    <dbReference type="NCBI Taxonomy" id="2282107"/>
    <lineage>
        <taxon>Eukaryota</taxon>
        <taxon>Fungi</taxon>
        <taxon>Dikarya</taxon>
        <taxon>Basidiomycota</taxon>
        <taxon>Agaricomycotina</taxon>
        <taxon>Agaricomycetes</taxon>
        <taxon>Hymenochaetales</taxon>
        <taxon>Hymenochaetaceae</taxon>
        <taxon>Pyrrhoderma</taxon>
    </lineage>
</organism>